<feature type="compositionally biased region" description="Low complexity" evidence="3">
    <location>
        <begin position="920"/>
        <end position="930"/>
    </location>
</feature>
<evidence type="ECO:0000313" key="4">
    <source>
        <dbReference type="EMBL" id="CDW87557.1"/>
    </source>
</evidence>
<dbReference type="InParanoid" id="A0A078B2V8"/>
<gene>
    <name evidence="4" type="primary">Contig3099.g3314</name>
    <name evidence="4" type="ORF">STYLEM_16663</name>
</gene>
<evidence type="ECO:0000256" key="3">
    <source>
        <dbReference type="SAM" id="MobiDB-lite"/>
    </source>
</evidence>
<reference evidence="4 5" key="1">
    <citation type="submission" date="2014-06" db="EMBL/GenBank/DDBJ databases">
        <authorList>
            <person name="Swart Estienne"/>
        </authorList>
    </citation>
    <scope>NUCLEOTIDE SEQUENCE [LARGE SCALE GENOMIC DNA]</scope>
    <source>
        <strain evidence="4 5">130c</strain>
    </source>
</reference>
<proteinExistence type="predicted"/>
<keyword evidence="1" id="KW-0862">Zinc</keyword>
<name>A0A078B2V8_STYLE</name>
<evidence type="ECO:0000256" key="2">
    <source>
        <dbReference type="SAM" id="Coils"/>
    </source>
</evidence>
<dbReference type="GO" id="GO:0008270">
    <property type="term" value="F:zinc ion binding"/>
    <property type="evidence" value="ECO:0007669"/>
    <property type="project" value="UniProtKB-KW"/>
</dbReference>
<feature type="coiled-coil region" evidence="2">
    <location>
        <begin position="439"/>
        <end position="487"/>
    </location>
</feature>
<sequence length="939" mass="108961">MLDSKMMKEFYLQGDVQFPYTAQGGQRKDLFFKERLSTKQTSRGFDRYRGSSQEIQSSAVQKFANESSKQFSEFNMPQININFGDYQTIDNKNDQSTDMNRSQQLGEVFGNRKPSLFQKFIQRQSIDISQSTNVGVSGGPNAGGNNGCTNNNGLEIGLDLETNHNQTQAINTVRGSLYNNSIFKDSSVERDEVNGGLMTIQGSNITPEIAAQIVKNYLLPMFNGKRNIRGTSKKRKSQDDSTRQTIISEEQHANLDQLNDQNGKLPNKYNLNNTVYTELLLNQKLYKKLIDTDQKLEYTLEQMEELKNKNNLTEKYTLEQRQLIIRYQIENQILKNHIQKLSDEKKKLHIDIELLLENYKKLNEIFITSETKRKMILSTYMDTCIQKDKFQGYCKQLETENKLQDIQSVYLKEQYQLVSDSISKLSQYKMIQDQNDVSVEFLRREIEKQAMEKREVDAQAILATEEITMLKKRIERLKIRKVKLNQKICKNCNQEFIESENYNWSCRTHQSEYGGEMWWCCGRKLKDAPGCKFNKHQNKDDEEQEAKEFNDALHQETIKCFCCKQHGHAGRQCNRDPNLKTIQGIDLENQANLEDLRIHKVETDHQLRKKINYLEDFRKLVTHLISQQQEELDYAALNPNRIRRKPRPSDHIQNTLLQFDDYNYAELNHELKRGITRKNTSVKLDHTFSFNKLQSFREHMYQDESINHDGGDLDTIVIERQESIIDQGPTNEVTFDFDKIRQYQQKEPFEDVKELKYELALKQDITMKQNLIDILNYMPKRFSQMSIQNRSSKAGSVKGNKASQDKSQATLLTSTRIGLVFNQNSISQAEDEFGFRRSISNMNQSYDMMNNSRGASAQPRGILRKKSSIMNTSEYMSSSSNNPNQYIRQESLNDTAKKLPKNDIKVGNLDKIVINSSLNGSGNIISGNSGQRTKSKFKQ</sequence>
<dbReference type="GO" id="GO:0035556">
    <property type="term" value="P:intracellular signal transduction"/>
    <property type="evidence" value="ECO:0007669"/>
    <property type="project" value="InterPro"/>
</dbReference>
<evidence type="ECO:0000256" key="1">
    <source>
        <dbReference type="PROSITE-ProRule" id="PRU00432"/>
    </source>
</evidence>
<keyword evidence="1" id="KW-0863">Zinc-finger</keyword>
<dbReference type="Proteomes" id="UP000039865">
    <property type="component" value="Unassembled WGS sequence"/>
</dbReference>
<accession>A0A078B2V8</accession>
<dbReference type="AlphaFoldDB" id="A0A078B2V8"/>
<keyword evidence="2" id="KW-0175">Coiled coil</keyword>
<feature type="region of interest" description="Disordered" evidence="3">
    <location>
        <begin position="920"/>
        <end position="939"/>
    </location>
</feature>
<evidence type="ECO:0000313" key="5">
    <source>
        <dbReference type="Proteomes" id="UP000039865"/>
    </source>
</evidence>
<dbReference type="OrthoDB" id="313515at2759"/>
<feature type="coiled-coil region" evidence="2">
    <location>
        <begin position="289"/>
        <end position="365"/>
    </location>
</feature>
<dbReference type="PROSITE" id="PS51113">
    <property type="entry name" value="ZF_BTK"/>
    <property type="match status" value="1"/>
</dbReference>
<keyword evidence="1" id="KW-0479">Metal-binding</keyword>
<organism evidence="4 5">
    <name type="scientific">Stylonychia lemnae</name>
    <name type="common">Ciliate</name>
    <dbReference type="NCBI Taxonomy" id="5949"/>
    <lineage>
        <taxon>Eukaryota</taxon>
        <taxon>Sar</taxon>
        <taxon>Alveolata</taxon>
        <taxon>Ciliophora</taxon>
        <taxon>Intramacronucleata</taxon>
        <taxon>Spirotrichea</taxon>
        <taxon>Stichotrichia</taxon>
        <taxon>Sporadotrichida</taxon>
        <taxon>Oxytrichidae</taxon>
        <taxon>Stylonychinae</taxon>
        <taxon>Stylonychia</taxon>
    </lineage>
</organism>
<protein>
    <submittedName>
        <fullName evidence="4">Ankyrin repeat domain containing protein</fullName>
    </submittedName>
</protein>
<feature type="region of interest" description="Disordered" evidence="3">
    <location>
        <begin position="787"/>
        <end position="807"/>
    </location>
</feature>
<keyword evidence="5" id="KW-1185">Reference proteome</keyword>
<dbReference type="InterPro" id="IPR001562">
    <property type="entry name" value="Znf_Btk_motif"/>
</dbReference>
<dbReference type="EMBL" id="CCKQ01015724">
    <property type="protein sequence ID" value="CDW87557.1"/>
    <property type="molecule type" value="Genomic_DNA"/>
</dbReference>